<reference evidence="13" key="1">
    <citation type="submission" date="2025-08" db="UniProtKB">
        <authorList>
            <consortium name="RefSeq"/>
        </authorList>
    </citation>
    <scope>IDENTIFICATION</scope>
</reference>
<keyword evidence="10" id="KW-0808">Transferase</keyword>
<evidence type="ECO:0000256" key="10">
    <source>
        <dbReference type="RuleBase" id="RU361242"/>
    </source>
</evidence>
<accession>A0ABM4CTN4</accession>
<keyword evidence="12" id="KW-1185">Reference proteome</keyword>
<evidence type="ECO:0000256" key="8">
    <source>
        <dbReference type="ARBA" id="ARBA00023136"/>
    </source>
</evidence>
<evidence type="ECO:0000256" key="2">
    <source>
        <dbReference type="ARBA" id="ARBA00005680"/>
    </source>
</evidence>
<evidence type="ECO:0000256" key="7">
    <source>
        <dbReference type="ARBA" id="ARBA00023034"/>
    </source>
</evidence>
<evidence type="ECO:0000256" key="9">
    <source>
        <dbReference type="ARBA" id="ARBA00023157"/>
    </source>
</evidence>
<comment type="subcellular location">
    <subcellularLocation>
        <location evidence="1 10">Golgi apparatus membrane</location>
        <topology evidence="1 10">Single-pass type II membrane protein</topology>
    </subcellularLocation>
</comment>
<keyword evidence="10" id="KW-0328">Glycosyltransferase</keyword>
<dbReference type="SUPFAM" id="SSF53448">
    <property type="entry name" value="Nucleotide-diphospho-sugar transferases"/>
    <property type="match status" value="1"/>
</dbReference>
<feature type="transmembrane region" description="Helical" evidence="10">
    <location>
        <begin position="9"/>
        <end position="30"/>
    </location>
</feature>
<dbReference type="Gene3D" id="3.90.550.10">
    <property type="entry name" value="Spore Coat Polysaccharide Biosynthesis Protein SpsA, Chain A"/>
    <property type="match status" value="1"/>
</dbReference>
<organism evidence="12 13">
    <name type="scientific">Hydra vulgaris</name>
    <name type="common">Hydra</name>
    <name type="synonym">Hydra attenuata</name>
    <dbReference type="NCBI Taxonomy" id="6087"/>
    <lineage>
        <taxon>Eukaryota</taxon>
        <taxon>Metazoa</taxon>
        <taxon>Cnidaria</taxon>
        <taxon>Hydrozoa</taxon>
        <taxon>Hydroidolina</taxon>
        <taxon>Anthoathecata</taxon>
        <taxon>Aplanulata</taxon>
        <taxon>Hydridae</taxon>
        <taxon>Hydra</taxon>
    </lineage>
</organism>
<dbReference type="PROSITE" id="PS50231">
    <property type="entry name" value="RICIN_B_LECTIN"/>
    <property type="match status" value="1"/>
</dbReference>
<keyword evidence="5" id="KW-0735">Signal-anchor</keyword>
<dbReference type="CDD" id="cd02510">
    <property type="entry name" value="pp-GalNAc-T"/>
    <property type="match status" value="1"/>
</dbReference>
<dbReference type="Proteomes" id="UP001652625">
    <property type="component" value="Chromosome 11"/>
</dbReference>
<comment type="cofactor">
    <cofactor evidence="10">
        <name>Mn(2+)</name>
        <dbReference type="ChEBI" id="CHEBI:29035"/>
    </cofactor>
</comment>
<dbReference type="InterPro" id="IPR029044">
    <property type="entry name" value="Nucleotide-diphossugar_trans"/>
</dbReference>
<dbReference type="Gene3D" id="2.80.10.50">
    <property type="match status" value="1"/>
</dbReference>
<dbReference type="Pfam" id="PF00535">
    <property type="entry name" value="Glycos_transf_2"/>
    <property type="match status" value="1"/>
</dbReference>
<dbReference type="InterPro" id="IPR000772">
    <property type="entry name" value="Ricin_B_lectin"/>
</dbReference>
<keyword evidence="3 10" id="KW-0812">Transmembrane</keyword>
<dbReference type="PANTHER" id="PTHR11675:SF101">
    <property type="entry name" value="POLYPEPTIDE N-ACETYLGALACTOSAMINYLTRANSFERASE 5"/>
    <property type="match status" value="1"/>
</dbReference>
<evidence type="ECO:0000313" key="12">
    <source>
        <dbReference type="Proteomes" id="UP001652625"/>
    </source>
</evidence>
<evidence type="ECO:0000256" key="6">
    <source>
        <dbReference type="ARBA" id="ARBA00022989"/>
    </source>
</evidence>
<keyword evidence="10" id="KW-0464">Manganese</keyword>
<comment type="similarity">
    <text evidence="2 10">Belongs to the glycosyltransferase 2 family. GalNAc-T subfamily.</text>
</comment>
<dbReference type="GeneID" id="100209581"/>
<dbReference type="RefSeq" id="XP_065665266.1">
    <property type="nucleotide sequence ID" value="XM_065809194.1"/>
</dbReference>
<evidence type="ECO:0000256" key="1">
    <source>
        <dbReference type="ARBA" id="ARBA00004323"/>
    </source>
</evidence>
<evidence type="ECO:0000313" key="13">
    <source>
        <dbReference type="RefSeq" id="XP_065665266.1"/>
    </source>
</evidence>
<dbReference type="SMART" id="SM00458">
    <property type="entry name" value="RICIN"/>
    <property type="match status" value="1"/>
</dbReference>
<comment type="pathway">
    <text evidence="10">Protein modification; protein glycosylation.</text>
</comment>
<dbReference type="InterPro" id="IPR001173">
    <property type="entry name" value="Glyco_trans_2-like"/>
</dbReference>
<proteinExistence type="inferred from homology"/>
<dbReference type="InterPro" id="IPR045885">
    <property type="entry name" value="GalNAc-T"/>
</dbReference>
<evidence type="ECO:0000256" key="3">
    <source>
        <dbReference type="ARBA" id="ARBA00022692"/>
    </source>
</evidence>
<feature type="domain" description="Ricin B lectin" evidence="11">
    <location>
        <begin position="477"/>
        <end position="596"/>
    </location>
</feature>
<name>A0ABM4CTN4_HYDVU</name>
<keyword evidence="4 10" id="KW-0430">Lectin</keyword>
<dbReference type="InterPro" id="IPR035992">
    <property type="entry name" value="Ricin_B-like_lectins"/>
</dbReference>
<keyword evidence="7 10" id="KW-0333">Golgi apparatus</keyword>
<dbReference type="EC" id="2.4.1.-" evidence="10"/>
<sequence length="603" mass="69982">MHPSKRRVIYYTIFATSLLWICGTITFLFFDDIEVTLAVKRKTLEAVAEQYSNLNSETTKVKTQTHKNNLQYSLESADKQLLILTDIHKMRVADYESFLVPRDYQLPGELGTGVTVEENEKEKEKLGYEKHAFNQLVSDKISIHRSLKDYRNDQCKVKKYPVDLPPTSVIICFHNEAWSTLLRTVHSVINRTPPQYLKEIILVDDASTSDDLKQRLDDYIPNLKIVSIIRLRDRQGLIRARLEGAKKAKGPILTFLDAHCECTLGWAEPLLAKIKEDRRNVVMPVIDEISETNFNYNAVPEPFQRGVFKWRLEFTWRPIPSYEDQRRKHESDGIRTPVMAGGLFSINRDYFYEMGSYDTGMDIWGGENIEISFRIWMCGGSIEMLPCSRVGHVFRPRFPYSFPNRRGGDGDVVSRNLMRVADVWMDEYAKHFYNIRFDLKRKKHDDVTARVKLRSKLQCKSFQWYLENVYPELEIPDDKFLAAGEIRNPESGICLDTLGKQEGAPVGLYACHGQGGNQYYTYNNKGEIKAEDNCMDFNGHDLYIRECDGLGLNQKWTYKNQRILNDRFNMCLQIKGTKYASVGPCLNVKFQEWSFNKIDDMAR</sequence>
<gene>
    <name evidence="13" type="primary">LOC100209581</name>
</gene>
<dbReference type="PANTHER" id="PTHR11675">
    <property type="entry name" value="N-ACETYLGALACTOSAMINYLTRANSFERASE"/>
    <property type="match status" value="1"/>
</dbReference>
<keyword evidence="6 10" id="KW-1133">Transmembrane helix</keyword>
<evidence type="ECO:0000256" key="5">
    <source>
        <dbReference type="ARBA" id="ARBA00022968"/>
    </source>
</evidence>
<keyword evidence="9 10" id="KW-1015">Disulfide bond</keyword>
<evidence type="ECO:0000259" key="11">
    <source>
        <dbReference type="SMART" id="SM00458"/>
    </source>
</evidence>
<dbReference type="SUPFAM" id="SSF50370">
    <property type="entry name" value="Ricin B-like lectins"/>
    <property type="match status" value="1"/>
</dbReference>
<keyword evidence="8 10" id="KW-0472">Membrane</keyword>
<dbReference type="Pfam" id="PF00652">
    <property type="entry name" value="Ricin_B_lectin"/>
    <property type="match status" value="1"/>
</dbReference>
<protein>
    <recommendedName>
        <fullName evidence="10">Polypeptide N-acetylgalactosaminyltransferase</fullName>
        <ecNumber evidence="10">2.4.1.-</ecNumber>
    </recommendedName>
    <alternativeName>
        <fullName evidence="10">Protein-UDP acetylgalactosaminyltransferase</fullName>
    </alternativeName>
</protein>
<evidence type="ECO:0000256" key="4">
    <source>
        <dbReference type="ARBA" id="ARBA00022734"/>
    </source>
</evidence>